<accession>A0A165UFZ2</accession>
<dbReference type="OrthoDB" id="3312189at2759"/>
<protein>
    <submittedName>
        <fullName evidence="1">Uncharacterized protein</fullName>
    </submittedName>
</protein>
<organism evidence="1 2">
    <name type="scientific">Neolentinus lepideus HHB14362 ss-1</name>
    <dbReference type="NCBI Taxonomy" id="1314782"/>
    <lineage>
        <taxon>Eukaryota</taxon>
        <taxon>Fungi</taxon>
        <taxon>Dikarya</taxon>
        <taxon>Basidiomycota</taxon>
        <taxon>Agaricomycotina</taxon>
        <taxon>Agaricomycetes</taxon>
        <taxon>Gloeophyllales</taxon>
        <taxon>Gloeophyllaceae</taxon>
        <taxon>Neolentinus</taxon>
    </lineage>
</organism>
<evidence type="ECO:0000313" key="2">
    <source>
        <dbReference type="Proteomes" id="UP000076761"/>
    </source>
</evidence>
<dbReference type="InParanoid" id="A0A165UFZ2"/>
<sequence length="154" mass="17082">MKERQPCRLLRPLIHDTHYSFQPPSTFHCTFKMSGKFDNVVLQALAKEGIDPVKMLTLIGRVSTADGQSFSAIFPKDTKSNYTFDGTAETQFLSVSAAPFTAQLFYDSVDQLTGKRTFFVRKTERSIAVHLDNKVVMVIDGSADAAPNGSGEWV</sequence>
<dbReference type="AlphaFoldDB" id="A0A165UFZ2"/>
<reference evidence="1 2" key="1">
    <citation type="journal article" date="2016" name="Mol. Biol. Evol.">
        <title>Comparative Genomics of Early-Diverging Mushroom-Forming Fungi Provides Insights into the Origins of Lignocellulose Decay Capabilities.</title>
        <authorList>
            <person name="Nagy L.G."/>
            <person name="Riley R."/>
            <person name="Tritt A."/>
            <person name="Adam C."/>
            <person name="Daum C."/>
            <person name="Floudas D."/>
            <person name="Sun H."/>
            <person name="Yadav J.S."/>
            <person name="Pangilinan J."/>
            <person name="Larsson K.H."/>
            <person name="Matsuura K."/>
            <person name="Barry K."/>
            <person name="Labutti K."/>
            <person name="Kuo R."/>
            <person name="Ohm R.A."/>
            <person name="Bhattacharya S.S."/>
            <person name="Shirouzu T."/>
            <person name="Yoshinaga Y."/>
            <person name="Martin F.M."/>
            <person name="Grigoriev I.V."/>
            <person name="Hibbett D.S."/>
        </authorList>
    </citation>
    <scope>NUCLEOTIDE SEQUENCE [LARGE SCALE GENOMIC DNA]</scope>
    <source>
        <strain evidence="1 2">HHB14362 ss-1</strain>
    </source>
</reference>
<name>A0A165UFZ2_9AGAM</name>
<keyword evidence="2" id="KW-1185">Reference proteome</keyword>
<dbReference type="EMBL" id="KV425559">
    <property type="protein sequence ID" value="KZT28095.1"/>
    <property type="molecule type" value="Genomic_DNA"/>
</dbReference>
<proteinExistence type="predicted"/>
<evidence type="ECO:0000313" key="1">
    <source>
        <dbReference type="EMBL" id="KZT28095.1"/>
    </source>
</evidence>
<gene>
    <name evidence="1" type="ORF">NEOLEDRAFT_958179</name>
</gene>
<dbReference type="Proteomes" id="UP000076761">
    <property type="component" value="Unassembled WGS sequence"/>
</dbReference>